<dbReference type="RefSeq" id="WP_153591126.1">
    <property type="nucleotide sequence ID" value="NZ_JAATWB010000010.1"/>
</dbReference>
<evidence type="ECO:0000259" key="1">
    <source>
        <dbReference type="Pfam" id="PF00534"/>
    </source>
</evidence>
<reference evidence="3" key="1">
    <citation type="submission" date="2020-03" db="EMBL/GenBank/DDBJ databases">
        <title>Whole-genome sequence of the purple nonsulfur bacterium Rhodocyclus tenuis DSM112.</title>
        <authorList>
            <person name="Kyndt J.A."/>
            <person name="Meyer T.E."/>
        </authorList>
    </citation>
    <scope>NUCLEOTIDE SEQUENCE [LARGE SCALE GENOMIC DNA]</scope>
    <source>
        <strain evidence="3">DSM 112</strain>
    </source>
</reference>
<evidence type="ECO:0000313" key="3">
    <source>
        <dbReference type="Proteomes" id="UP000720344"/>
    </source>
</evidence>
<comment type="caution">
    <text evidence="2">The sequence shown here is derived from an EMBL/GenBank/DDBJ whole genome shotgun (WGS) entry which is preliminary data.</text>
</comment>
<organism evidence="2 3">
    <name type="scientific">Rhodocyclus gracilis</name>
    <dbReference type="NCBI Taxonomy" id="2929842"/>
    <lineage>
        <taxon>Bacteria</taxon>
        <taxon>Pseudomonadati</taxon>
        <taxon>Pseudomonadota</taxon>
        <taxon>Betaproteobacteria</taxon>
        <taxon>Rhodocyclales</taxon>
        <taxon>Rhodocyclaceae</taxon>
        <taxon>Rhodocyclus</taxon>
    </lineage>
</organism>
<dbReference type="InterPro" id="IPR050194">
    <property type="entry name" value="Glycosyltransferase_grp1"/>
</dbReference>
<name>A0ABX0WJT6_9RHOO</name>
<protein>
    <submittedName>
        <fullName evidence="2">Glycosyltransferase family 4 protein</fullName>
    </submittedName>
</protein>
<evidence type="ECO:0000313" key="2">
    <source>
        <dbReference type="EMBL" id="NJA89983.1"/>
    </source>
</evidence>
<dbReference type="Proteomes" id="UP000720344">
    <property type="component" value="Unassembled WGS sequence"/>
</dbReference>
<gene>
    <name evidence="2" type="ORF">HCX48_12230</name>
</gene>
<sequence length="383" mass="43306">MKLAVFKDHGIGRFFAQLFDDIPEAKFFLSEKNKSGLGVTQRPRHMLSEREQARLIIKSPIKAFRRLRENAFDRKRDFHYFELEAAANAHEFDIALTGSEHSLYTLASLKAKGADFKLIYWIPFTIPFVDMFAERSMLIREFAFPYIDHFIAITHTCEKTLKLEGIDHNRITQIYPGIDIQKFSPRKKATPPSLESFHVLFVGKLTSWKGCYTLLYAAKILVEKIPGLRVTLVGQGAQRSGLEKAADLLGIAAIVEFKGFVHYDAMPNQYEEADVFVLPAMPALNLAEQFGYVVAEAMACGLPAVVSKVGGLPEVVGEHPDLLFSPGDFRELADRLLSLYKNKDLRSQLSLWCLDIARKKYDAAKNGQLLRKKMLEISGSKEQ</sequence>
<dbReference type="Gene3D" id="3.40.50.2000">
    <property type="entry name" value="Glycogen Phosphorylase B"/>
    <property type="match status" value="2"/>
</dbReference>
<dbReference type="SUPFAM" id="SSF53756">
    <property type="entry name" value="UDP-Glycosyltransferase/glycogen phosphorylase"/>
    <property type="match status" value="1"/>
</dbReference>
<dbReference type="EMBL" id="JAATWB010000010">
    <property type="protein sequence ID" value="NJA89983.1"/>
    <property type="molecule type" value="Genomic_DNA"/>
</dbReference>
<proteinExistence type="predicted"/>
<dbReference type="PANTHER" id="PTHR45947:SF3">
    <property type="entry name" value="SULFOQUINOVOSYL TRANSFERASE SQD2"/>
    <property type="match status" value="1"/>
</dbReference>
<keyword evidence="3" id="KW-1185">Reference proteome</keyword>
<dbReference type="InterPro" id="IPR001296">
    <property type="entry name" value="Glyco_trans_1"/>
</dbReference>
<dbReference type="PANTHER" id="PTHR45947">
    <property type="entry name" value="SULFOQUINOVOSYL TRANSFERASE SQD2"/>
    <property type="match status" value="1"/>
</dbReference>
<dbReference type="CDD" id="cd03801">
    <property type="entry name" value="GT4_PimA-like"/>
    <property type="match status" value="1"/>
</dbReference>
<dbReference type="Pfam" id="PF00534">
    <property type="entry name" value="Glycos_transf_1"/>
    <property type="match status" value="1"/>
</dbReference>
<accession>A0ABX0WJT6</accession>
<feature type="domain" description="Glycosyl transferase family 1" evidence="1">
    <location>
        <begin position="193"/>
        <end position="349"/>
    </location>
</feature>